<dbReference type="Gene3D" id="3.90.180.10">
    <property type="entry name" value="Medium-chain alcohol dehydrogenases, catalytic domain"/>
    <property type="match status" value="1"/>
</dbReference>
<dbReference type="Proteomes" id="UP000095743">
    <property type="component" value="Chromosome"/>
</dbReference>
<evidence type="ECO:0000313" key="6">
    <source>
        <dbReference type="EMBL" id="AOT72635.1"/>
    </source>
</evidence>
<reference evidence="6 7" key="1">
    <citation type="submission" date="2016-09" db="EMBL/GenBank/DDBJ databases">
        <title>Genomic analysis reveals versatility of anaerobic energy metabolism of Geosporobacter ferrireducens IRF9 of phylum Firmicutes.</title>
        <authorList>
            <person name="Kim S.-J."/>
        </authorList>
    </citation>
    <scope>NUCLEOTIDE SEQUENCE [LARGE SCALE GENOMIC DNA]</scope>
    <source>
        <strain evidence="6 7">IRF9</strain>
    </source>
</reference>
<dbReference type="SMART" id="SM00829">
    <property type="entry name" value="PKS_ER"/>
    <property type="match status" value="1"/>
</dbReference>
<dbReference type="AlphaFoldDB" id="A0A1D8GP16"/>
<dbReference type="Gene3D" id="3.40.50.720">
    <property type="entry name" value="NAD(P)-binding Rossmann-like Domain"/>
    <property type="match status" value="1"/>
</dbReference>
<evidence type="ECO:0000259" key="5">
    <source>
        <dbReference type="SMART" id="SM00829"/>
    </source>
</evidence>
<keyword evidence="1 4" id="KW-0479">Metal-binding</keyword>
<dbReference type="GO" id="GO:0016491">
    <property type="term" value="F:oxidoreductase activity"/>
    <property type="evidence" value="ECO:0007669"/>
    <property type="project" value="UniProtKB-KW"/>
</dbReference>
<dbReference type="STRING" id="1424294.Gferi_25615"/>
<name>A0A1D8GP16_9FIRM</name>
<dbReference type="PANTHER" id="PTHR43401:SF2">
    <property type="entry name" value="L-THREONINE 3-DEHYDROGENASE"/>
    <property type="match status" value="1"/>
</dbReference>
<comment type="cofactor">
    <cofactor evidence="4">
        <name>Zn(2+)</name>
        <dbReference type="ChEBI" id="CHEBI:29105"/>
    </cofactor>
</comment>
<keyword evidence="3" id="KW-0560">Oxidoreductase</keyword>
<evidence type="ECO:0000313" key="7">
    <source>
        <dbReference type="Proteomes" id="UP000095743"/>
    </source>
</evidence>
<dbReference type="InterPro" id="IPR050129">
    <property type="entry name" value="Zn_alcohol_dh"/>
</dbReference>
<dbReference type="InterPro" id="IPR036291">
    <property type="entry name" value="NAD(P)-bd_dom_sf"/>
</dbReference>
<dbReference type="SUPFAM" id="SSF51735">
    <property type="entry name" value="NAD(P)-binding Rossmann-fold domains"/>
    <property type="match status" value="1"/>
</dbReference>
<dbReference type="InterPro" id="IPR020843">
    <property type="entry name" value="ER"/>
</dbReference>
<evidence type="ECO:0000256" key="4">
    <source>
        <dbReference type="RuleBase" id="RU361277"/>
    </source>
</evidence>
<evidence type="ECO:0000256" key="3">
    <source>
        <dbReference type="ARBA" id="ARBA00023002"/>
    </source>
</evidence>
<dbReference type="InterPro" id="IPR013154">
    <property type="entry name" value="ADH-like_N"/>
</dbReference>
<gene>
    <name evidence="6" type="ORF">Gferi_25615</name>
</gene>
<dbReference type="GO" id="GO:0008270">
    <property type="term" value="F:zinc ion binding"/>
    <property type="evidence" value="ECO:0007669"/>
    <property type="project" value="InterPro"/>
</dbReference>
<dbReference type="Pfam" id="PF08240">
    <property type="entry name" value="ADH_N"/>
    <property type="match status" value="1"/>
</dbReference>
<organism evidence="6 7">
    <name type="scientific">Geosporobacter ferrireducens</name>
    <dbReference type="NCBI Taxonomy" id="1424294"/>
    <lineage>
        <taxon>Bacteria</taxon>
        <taxon>Bacillati</taxon>
        <taxon>Bacillota</taxon>
        <taxon>Clostridia</taxon>
        <taxon>Peptostreptococcales</taxon>
        <taxon>Thermotaleaceae</taxon>
        <taxon>Geosporobacter</taxon>
    </lineage>
</organism>
<dbReference type="Pfam" id="PF00107">
    <property type="entry name" value="ADH_zinc_N"/>
    <property type="match status" value="1"/>
</dbReference>
<dbReference type="KEGG" id="gfe:Gferi_25615"/>
<evidence type="ECO:0000256" key="2">
    <source>
        <dbReference type="ARBA" id="ARBA00022833"/>
    </source>
</evidence>
<accession>A0A1D8GP16</accession>
<protein>
    <submittedName>
        <fullName evidence="6">Zinc-binding dehydrogenase</fullName>
    </submittedName>
</protein>
<dbReference type="SUPFAM" id="SSF50129">
    <property type="entry name" value="GroES-like"/>
    <property type="match status" value="1"/>
</dbReference>
<dbReference type="EMBL" id="CP017269">
    <property type="protein sequence ID" value="AOT72635.1"/>
    <property type="molecule type" value="Genomic_DNA"/>
</dbReference>
<feature type="domain" description="Enoyl reductase (ER)" evidence="5">
    <location>
        <begin position="14"/>
        <end position="317"/>
    </location>
</feature>
<dbReference type="OrthoDB" id="9769198at2"/>
<dbReference type="PROSITE" id="PS00059">
    <property type="entry name" value="ADH_ZINC"/>
    <property type="match status" value="1"/>
</dbReference>
<dbReference type="InterPro" id="IPR002328">
    <property type="entry name" value="ADH_Zn_CS"/>
</dbReference>
<dbReference type="PANTHER" id="PTHR43401">
    <property type="entry name" value="L-THREONINE 3-DEHYDROGENASE"/>
    <property type="match status" value="1"/>
</dbReference>
<keyword evidence="7" id="KW-1185">Reference proteome</keyword>
<dbReference type="InterPro" id="IPR013149">
    <property type="entry name" value="ADH-like_C"/>
</dbReference>
<dbReference type="InterPro" id="IPR011032">
    <property type="entry name" value="GroES-like_sf"/>
</dbReference>
<sequence>MDGKMRAMMFYAPGDVRFEETDIPRPKDGEILVKVKAATTCGTDLKTYRRGHPSIIKSVPSTFGHEFAGEVVEVGKDVDNFKIGDRVVGGNSAPCFHCYYCNQGMYSLCENLEFLNGAYSEYVAVPKQIVKYNYHKIPEGLDYREASLVEPLACALHGIERTPVRVGDVVAVIGAGPIGLMFIKLAALKGARVISIDLSDYRLEESKKFGAAMTVNPSKKDSVSAVKTLTELGKGPDVVIEATGFPEVWEQAINMVRPGGLVNLFGGTKKGTTFTIDCQLFHYSEITIKAVFHHTPYYVKKALELLTTRQVDGKLFITGEYPLEKTIDALESIGRQEGIKYAIIP</sequence>
<comment type="similarity">
    <text evidence="4">Belongs to the zinc-containing alcohol dehydrogenase family.</text>
</comment>
<keyword evidence="2 4" id="KW-0862">Zinc</keyword>
<proteinExistence type="inferred from homology"/>
<evidence type="ECO:0000256" key="1">
    <source>
        <dbReference type="ARBA" id="ARBA00022723"/>
    </source>
</evidence>
<dbReference type="RefSeq" id="WP_069980944.1">
    <property type="nucleotide sequence ID" value="NZ_CP017269.1"/>
</dbReference>